<accession>A0ABZ0Z5B8</accession>
<reference evidence="2 3" key="1">
    <citation type="submission" date="2023-11" db="EMBL/GenBank/DDBJ databases">
        <authorList>
            <person name="Cook R."/>
            <person name="Crisci M."/>
            <person name="Pye H."/>
            <person name="Adriaenssens E."/>
            <person name="Santini J."/>
        </authorList>
    </citation>
    <scope>NUCLEOTIDE SEQUENCE [LARGE SCALE GENOMIC DNA]</scope>
    <source>
        <strain evidence="2">Lak_Megaphage_RVC_JS4_GC31</strain>
    </source>
</reference>
<keyword evidence="3" id="KW-1185">Reference proteome</keyword>
<name>A0ABZ0Z5B8_9CAUD</name>
<evidence type="ECO:0000313" key="3">
    <source>
        <dbReference type="Proteomes" id="UP001349343"/>
    </source>
</evidence>
<feature type="coiled-coil region" evidence="1">
    <location>
        <begin position="173"/>
        <end position="214"/>
    </location>
</feature>
<dbReference type="Proteomes" id="UP001349343">
    <property type="component" value="Segment"/>
</dbReference>
<keyword evidence="1" id="KW-0175">Coiled coil</keyword>
<proteinExistence type="predicted"/>
<dbReference type="EMBL" id="OR769222">
    <property type="protein sequence ID" value="WQJ53203.1"/>
    <property type="molecule type" value="Genomic_DNA"/>
</dbReference>
<sequence>MVTFRVRNKNVYVERDGVEEFKKNLMTVDEMIDIIMLNCKPEGFSYNKDICYNKIKDDSASRDMLRLFLNNANRVVMKMSDDTFSNFRYGYGKVGDEIKKIVMWIDDYERINFAMYQEDSAFMGHFIKIYVTDGDFYSKTCTDAFAVLAEQVKHRKEEEVKAKQSEEKILTEIREKENTIYTLNKEKEDVSKEIKELATKYIKLMEKLAKLNIKIGVCETNINMLRRKIKKE</sequence>
<organism evidence="2 3">
    <name type="scientific">phage Lak_Megaphage_RVC_JS4_GC31</name>
    <dbReference type="NCBI Taxonomy" id="3109228"/>
    <lineage>
        <taxon>Viruses</taxon>
        <taxon>Duplodnaviria</taxon>
        <taxon>Heunggongvirae</taxon>
        <taxon>Uroviricota</taxon>
        <taxon>Caudoviricetes</taxon>
        <taxon>Caudoviricetes code 15 clade</taxon>
    </lineage>
</organism>
<evidence type="ECO:0000313" key="2">
    <source>
        <dbReference type="EMBL" id="WQJ53203.1"/>
    </source>
</evidence>
<protein>
    <submittedName>
        <fullName evidence="2">Uncharacterized protein</fullName>
    </submittedName>
</protein>
<evidence type="ECO:0000256" key="1">
    <source>
        <dbReference type="SAM" id="Coils"/>
    </source>
</evidence>